<keyword evidence="1" id="KW-0732">Signal</keyword>
<dbReference type="AlphaFoldDB" id="A0AAQ3L9V5"/>
<feature type="domain" description="ThuA-like" evidence="2">
    <location>
        <begin position="154"/>
        <end position="308"/>
    </location>
</feature>
<dbReference type="PANTHER" id="PTHR40469">
    <property type="entry name" value="SECRETED GLYCOSYL HYDROLASE"/>
    <property type="match status" value="1"/>
</dbReference>
<dbReference type="Gene3D" id="3.40.50.880">
    <property type="match status" value="1"/>
</dbReference>
<feature type="signal peptide" evidence="1">
    <location>
        <begin position="1"/>
        <end position="21"/>
    </location>
</feature>
<keyword evidence="4" id="KW-1185">Reference proteome</keyword>
<dbReference type="KEGG" id="puo:RZN69_18485"/>
<evidence type="ECO:0000256" key="1">
    <source>
        <dbReference type="SAM" id="SignalP"/>
    </source>
</evidence>
<proteinExistence type="predicted"/>
<reference evidence="3 4" key="1">
    <citation type="submission" date="2023-10" db="EMBL/GenBank/DDBJ databases">
        <title>Rubellicoccus peritrichatus gen. nov., sp. nov., isolated from an algae of coral reef tank.</title>
        <authorList>
            <person name="Luo J."/>
        </authorList>
    </citation>
    <scope>NUCLEOTIDE SEQUENCE [LARGE SCALE GENOMIC DNA]</scope>
    <source>
        <strain evidence="3 4">CR14</strain>
    </source>
</reference>
<evidence type="ECO:0000313" key="4">
    <source>
        <dbReference type="Proteomes" id="UP001304300"/>
    </source>
</evidence>
<dbReference type="InterPro" id="IPR029010">
    <property type="entry name" value="ThuA-like"/>
</dbReference>
<dbReference type="Proteomes" id="UP001304300">
    <property type="component" value="Chromosome"/>
</dbReference>
<protein>
    <submittedName>
        <fullName evidence="3">ThuA domain-containing protein</fullName>
    </submittedName>
</protein>
<evidence type="ECO:0000259" key="2">
    <source>
        <dbReference type="Pfam" id="PF06283"/>
    </source>
</evidence>
<dbReference type="InterPro" id="IPR029062">
    <property type="entry name" value="Class_I_gatase-like"/>
</dbReference>
<dbReference type="RefSeq" id="WP_317832737.1">
    <property type="nucleotide sequence ID" value="NZ_CP136920.1"/>
</dbReference>
<dbReference type="EMBL" id="CP136920">
    <property type="protein sequence ID" value="WOO40614.1"/>
    <property type="molecule type" value="Genomic_DNA"/>
</dbReference>
<feature type="domain" description="ThuA-like" evidence="2">
    <location>
        <begin position="58"/>
        <end position="126"/>
    </location>
</feature>
<feature type="chain" id="PRO_5043043958" evidence="1">
    <location>
        <begin position="22"/>
        <end position="327"/>
    </location>
</feature>
<name>A0AAQ3L9V5_9BACT</name>
<sequence>MVLPKIAQALLVVTVVSSASAIDWKPTYDDKPLHEDFKKKILENVPTEPIIEPKAKRKILVYSATAGFRHGSIPTGKFAMEKMGESSSAYEAVVSDDPANFEKDALKTFDAVLLLNTTQDFFMPQHTQHHGSIRDQFTDEEWAFLKERNDRLIANLVEYVANGGGLVGVHAATDSCYGHKGYGDTIGAYFWGHPWVGNQKVMIRVEDPEHELNEPVFGDVTEFEMIEEIYQFTEEPYSREKLRILLNLDPERSEVPKSEVRRKDNDFPVAWIQKVGDGRVFYTSIGHNDHHYWDPTLLKHYLAGIQFACGDLEADTTPSAKIQVPHF</sequence>
<gene>
    <name evidence="3" type="ORF">RZN69_18485</name>
</gene>
<dbReference type="Pfam" id="PF06283">
    <property type="entry name" value="ThuA"/>
    <property type="match status" value="2"/>
</dbReference>
<organism evidence="3 4">
    <name type="scientific">Rubellicoccus peritrichatus</name>
    <dbReference type="NCBI Taxonomy" id="3080537"/>
    <lineage>
        <taxon>Bacteria</taxon>
        <taxon>Pseudomonadati</taxon>
        <taxon>Verrucomicrobiota</taxon>
        <taxon>Opitutia</taxon>
        <taxon>Puniceicoccales</taxon>
        <taxon>Cerasicoccaceae</taxon>
        <taxon>Rubellicoccus</taxon>
    </lineage>
</organism>
<accession>A0AAQ3L9V5</accession>
<dbReference type="PANTHER" id="PTHR40469:SF2">
    <property type="entry name" value="GALACTOSE-BINDING DOMAIN-LIKE SUPERFAMILY PROTEIN"/>
    <property type="match status" value="1"/>
</dbReference>
<evidence type="ECO:0000313" key="3">
    <source>
        <dbReference type="EMBL" id="WOO40614.1"/>
    </source>
</evidence>
<dbReference type="SUPFAM" id="SSF52317">
    <property type="entry name" value="Class I glutamine amidotransferase-like"/>
    <property type="match status" value="1"/>
</dbReference>